<accession>A0A6C0BJW2</accession>
<evidence type="ECO:0000313" key="1">
    <source>
        <dbReference type="EMBL" id="QHS91984.1"/>
    </source>
</evidence>
<organism evidence="1">
    <name type="scientific">viral metagenome</name>
    <dbReference type="NCBI Taxonomy" id="1070528"/>
    <lineage>
        <taxon>unclassified sequences</taxon>
        <taxon>metagenomes</taxon>
        <taxon>organismal metagenomes</taxon>
    </lineage>
</organism>
<sequence>MHSFFCGFLCSLFLCNFRRRIGCRLLCLLCRRCRSFPYRVLSIHNSLLRNNICSSLICKHFSCSMLFRAYTL</sequence>
<dbReference type="EMBL" id="MN739166">
    <property type="protein sequence ID" value="QHS91984.1"/>
    <property type="molecule type" value="Genomic_DNA"/>
</dbReference>
<name>A0A6C0BJW2_9ZZZZ</name>
<reference evidence="1" key="1">
    <citation type="journal article" date="2020" name="Nature">
        <title>Giant virus diversity and host interactions through global metagenomics.</title>
        <authorList>
            <person name="Schulz F."/>
            <person name="Roux S."/>
            <person name="Paez-Espino D."/>
            <person name="Jungbluth S."/>
            <person name="Walsh D.A."/>
            <person name="Denef V.J."/>
            <person name="McMahon K.D."/>
            <person name="Konstantinidis K.T."/>
            <person name="Eloe-Fadrosh E.A."/>
            <person name="Kyrpides N.C."/>
            <person name="Woyke T."/>
        </authorList>
    </citation>
    <scope>NUCLEOTIDE SEQUENCE</scope>
    <source>
        <strain evidence="1">GVMAG-M-3300013285-6</strain>
    </source>
</reference>
<proteinExistence type="predicted"/>
<protein>
    <submittedName>
        <fullName evidence="1">Uncharacterized protein</fullName>
    </submittedName>
</protein>
<dbReference type="AlphaFoldDB" id="A0A6C0BJW2"/>